<keyword evidence="2" id="KW-1185">Reference proteome</keyword>
<name>A0ABR8PNJ2_9CLOT</name>
<evidence type="ECO:0000313" key="2">
    <source>
        <dbReference type="Proteomes" id="UP000627781"/>
    </source>
</evidence>
<comment type="caution">
    <text evidence="1">The sequence shown here is derived from an EMBL/GenBank/DDBJ whole genome shotgun (WGS) entry which is preliminary data.</text>
</comment>
<dbReference type="Proteomes" id="UP000627781">
    <property type="component" value="Unassembled WGS sequence"/>
</dbReference>
<dbReference type="RefSeq" id="WP_191767399.1">
    <property type="nucleotide sequence ID" value="NZ_JACSRA010000001.1"/>
</dbReference>
<organism evidence="1 2">
    <name type="scientific">Clostridium cibarium</name>
    <dbReference type="NCBI Taxonomy" id="2762247"/>
    <lineage>
        <taxon>Bacteria</taxon>
        <taxon>Bacillati</taxon>
        <taxon>Bacillota</taxon>
        <taxon>Clostridia</taxon>
        <taxon>Eubacteriales</taxon>
        <taxon>Clostridiaceae</taxon>
        <taxon>Clostridium</taxon>
    </lineage>
</organism>
<proteinExistence type="predicted"/>
<evidence type="ECO:0000313" key="1">
    <source>
        <dbReference type="EMBL" id="MBD7909734.1"/>
    </source>
</evidence>
<gene>
    <name evidence="1" type="ORF">H9661_00060</name>
</gene>
<sequence>MKINRKELMTILGVKTDAMKKIVRLGQLEERLENKGYKLISNKKEGRTTMYEIELLNDSKEILSNICQYMFGTKKVEEFSEYFLYRVMNLDKPLTKEFIAKKVGVYRDTISRWDEYMLQNNILSKDGYFYVAIDYIQDKKELATPEHSLTCIDEYESYNNCIHQIKRFAEMKKKYIDGENVFEECIRRVSAYMYGQIKEYRSIAESKFVYKMKKYDKKYGCKLYKDIFKLIKENYPEKQLNDYWETWL</sequence>
<reference evidence="1 2" key="1">
    <citation type="submission" date="2020-08" db="EMBL/GenBank/DDBJ databases">
        <title>A Genomic Blueprint of the Chicken Gut Microbiome.</title>
        <authorList>
            <person name="Gilroy R."/>
            <person name="Ravi A."/>
            <person name="Getino M."/>
            <person name="Pursley I."/>
            <person name="Horton D.L."/>
            <person name="Alikhan N.-F."/>
            <person name="Baker D."/>
            <person name="Gharbi K."/>
            <person name="Hall N."/>
            <person name="Watson M."/>
            <person name="Adriaenssens E.M."/>
            <person name="Foster-Nyarko E."/>
            <person name="Jarju S."/>
            <person name="Secka A."/>
            <person name="Antonio M."/>
            <person name="Oren A."/>
            <person name="Chaudhuri R."/>
            <person name="La Ragione R.M."/>
            <person name="Hildebrand F."/>
            <person name="Pallen M.J."/>
        </authorList>
    </citation>
    <scope>NUCLEOTIDE SEQUENCE [LARGE SCALE GENOMIC DNA]</scope>
    <source>
        <strain evidence="1 2">Sa3CVN1</strain>
    </source>
</reference>
<accession>A0ABR8PNJ2</accession>
<dbReference type="EMBL" id="JACSRA010000001">
    <property type="protein sequence ID" value="MBD7909734.1"/>
    <property type="molecule type" value="Genomic_DNA"/>
</dbReference>
<protein>
    <submittedName>
        <fullName evidence="1">Uncharacterized protein</fullName>
    </submittedName>
</protein>